<dbReference type="PANTHER" id="PTHR10882">
    <property type="entry name" value="DIPHTHINE SYNTHASE"/>
    <property type="match status" value="1"/>
</dbReference>
<organism evidence="7">
    <name type="scientific">marine sediment metagenome</name>
    <dbReference type="NCBI Taxonomy" id="412755"/>
    <lineage>
        <taxon>unclassified sequences</taxon>
        <taxon>metagenomes</taxon>
        <taxon>ecological metagenomes</taxon>
    </lineage>
</organism>
<keyword evidence="3" id="KW-0489">Methyltransferase</keyword>
<evidence type="ECO:0000256" key="2">
    <source>
        <dbReference type="ARBA" id="ARBA00006729"/>
    </source>
</evidence>
<evidence type="ECO:0000256" key="5">
    <source>
        <dbReference type="ARBA" id="ARBA00022691"/>
    </source>
</evidence>
<sequence>MLVFIGLGLHGEGISLQGLREAQRADVLYAELYTSLVPSFNLKKLEREIGKLIQVVGREAVEQHPDEILETAKIRKVVFLVPGDPMVATTHVDLRLRAAKAGIETKVVHAASIASAAAGLAGLQSYKFGRTATVPFPDNPSQVPYEMLVENSKRGLHTLLLLD</sequence>
<dbReference type="InterPro" id="IPR014776">
    <property type="entry name" value="4pyrrole_Mease_sub2"/>
</dbReference>
<dbReference type="EMBL" id="BARV01001305">
    <property type="protein sequence ID" value="GAH94533.1"/>
    <property type="molecule type" value="Genomic_DNA"/>
</dbReference>
<dbReference type="Gene3D" id="3.40.1010.10">
    <property type="entry name" value="Cobalt-precorrin-4 Transmethylase, Domain 1"/>
    <property type="match status" value="1"/>
</dbReference>
<comment type="similarity">
    <text evidence="2">Belongs to the diphthine synthase family.</text>
</comment>
<evidence type="ECO:0000256" key="3">
    <source>
        <dbReference type="ARBA" id="ARBA00022603"/>
    </source>
</evidence>
<dbReference type="NCBIfam" id="TIGR00522">
    <property type="entry name" value="dph5"/>
    <property type="match status" value="1"/>
</dbReference>
<keyword evidence="4" id="KW-0808">Transferase</keyword>
<accession>X1LK90</accession>
<feature type="non-terminal residue" evidence="7">
    <location>
        <position position="163"/>
    </location>
</feature>
<protein>
    <recommendedName>
        <fullName evidence="6">Tetrapyrrole methylase domain-containing protein</fullName>
    </recommendedName>
</protein>
<comment type="caution">
    <text evidence="7">The sequence shown here is derived from an EMBL/GenBank/DDBJ whole genome shotgun (WGS) entry which is preliminary data.</text>
</comment>
<dbReference type="InterPro" id="IPR035996">
    <property type="entry name" value="4pyrrol_Methylase_sf"/>
</dbReference>
<dbReference type="GO" id="GO:0004164">
    <property type="term" value="F:diphthine synthase activity"/>
    <property type="evidence" value="ECO:0007669"/>
    <property type="project" value="InterPro"/>
</dbReference>
<comment type="pathway">
    <text evidence="1">Protein modification; peptidyl-diphthamide biosynthesis.</text>
</comment>
<dbReference type="AlphaFoldDB" id="X1LK90"/>
<dbReference type="CDD" id="cd11647">
    <property type="entry name" value="DHP5_DphB"/>
    <property type="match status" value="1"/>
</dbReference>
<evidence type="ECO:0000313" key="7">
    <source>
        <dbReference type="EMBL" id="GAH94533.1"/>
    </source>
</evidence>
<dbReference type="GO" id="GO:0017183">
    <property type="term" value="P:protein histidyl modification to diphthamide"/>
    <property type="evidence" value="ECO:0007669"/>
    <property type="project" value="UniProtKB-UniPathway"/>
</dbReference>
<evidence type="ECO:0000256" key="1">
    <source>
        <dbReference type="ARBA" id="ARBA00005156"/>
    </source>
</evidence>
<feature type="domain" description="Tetrapyrrole methylase" evidence="6">
    <location>
        <begin position="1"/>
        <end position="150"/>
    </location>
</feature>
<proteinExistence type="inferred from homology"/>
<dbReference type="InterPro" id="IPR004551">
    <property type="entry name" value="Dphthn_synthase"/>
</dbReference>
<gene>
    <name evidence="7" type="ORF">S06H3_03861</name>
</gene>
<dbReference type="InterPro" id="IPR014777">
    <property type="entry name" value="4pyrrole_Mease_sub1"/>
</dbReference>
<dbReference type="GO" id="GO:0032259">
    <property type="term" value="P:methylation"/>
    <property type="evidence" value="ECO:0007669"/>
    <property type="project" value="UniProtKB-KW"/>
</dbReference>
<dbReference type="Pfam" id="PF00590">
    <property type="entry name" value="TP_methylase"/>
    <property type="match status" value="1"/>
</dbReference>
<dbReference type="PANTHER" id="PTHR10882:SF0">
    <property type="entry name" value="DIPHTHINE METHYL ESTER SYNTHASE"/>
    <property type="match status" value="1"/>
</dbReference>
<name>X1LK90_9ZZZZ</name>
<reference evidence="7" key="1">
    <citation type="journal article" date="2014" name="Front. Microbiol.">
        <title>High frequency of phylogenetically diverse reductive dehalogenase-homologous genes in deep subseafloor sedimentary metagenomes.</title>
        <authorList>
            <person name="Kawai M."/>
            <person name="Futagami T."/>
            <person name="Toyoda A."/>
            <person name="Takaki Y."/>
            <person name="Nishi S."/>
            <person name="Hori S."/>
            <person name="Arai W."/>
            <person name="Tsubouchi T."/>
            <person name="Morono Y."/>
            <person name="Uchiyama I."/>
            <person name="Ito T."/>
            <person name="Fujiyama A."/>
            <person name="Inagaki F."/>
            <person name="Takami H."/>
        </authorList>
    </citation>
    <scope>NUCLEOTIDE SEQUENCE</scope>
    <source>
        <strain evidence="7">Expedition CK06-06</strain>
    </source>
</reference>
<evidence type="ECO:0000259" key="6">
    <source>
        <dbReference type="Pfam" id="PF00590"/>
    </source>
</evidence>
<dbReference type="SUPFAM" id="SSF53790">
    <property type="entry name" value="Tetrapyrrole methylase"/>
    <property type="match status" value="1"/>
</dbReference>
<keyword evidence="5" id="KW-0949">S-adenosyl-L-methionine</keyword>
<dbReference type="Gene3D" id="3.30.950.10">
    <property type="entry name" value="Methyltransferase, Cobalt-precorrin-4 Transmethylase, Domain 2"/>
    <property type="match status" value="1"/>
</dbReference>
<dbReference type="UniPathway" id="UPA00559"/>
<evidence type="ECO:0000256" key="4">
    <source>
        <dbReference type="ARBA" id="ARBA00022679"/>
    </source>
</evidence>
<dbReference type="InterPro" id="IPR000878">
    <property type="entry name" value="4pyrrol_Mease"/>
</dbReference>